<feature type="transmembrane region" description="Helical" evidence="8">
    <location>
        <begin position="101"/>
        <end position="123"/>
    </location>
</feature>
<feature type="transmembrane region" description="Helical" evidence="8">
    <location>
        <begin position="302"/>
        <end position="325"/>
    </location>
</feature>
<dbReference type="PRINTS" id="PR01035">
    <property type="entry name" value="TCRTETA"/>
</dbReference>
<evidence type="ECO:0000313" key="11">
    <source>
        <dbReference type="Proteomes" id="UP001152607"/>
    </source>
</evidence>
<dbReference type="CDD" id="cd17325">
    <property type="entry name" value="MFS_MdtG_SLC18_like"/>
    <property type="match status" value="1"/>
</dbReference>
<comment type="similarity">
    <text evidence="2">Belongs to the major facilitator superfamily. Vesicular transporter family.</text>
</comment>
<reference evidence="10" key="1">
    <citation type="submission" date="2023-01" db="EMBL/GenBank/DDBJ databases">
        <authorList>
            <person name="Van Ghelder C."/>
            <person name="Rancurel C."/>
        </authorList>
    </citation>
    <scope>NUCLEOTIDE SEQUENCE</scope>
    <source>
        <strain evidence="10">CNCM I-4278</strain>
    </source>
</reference>
<evidence type="ECO:0000256" key="6">
    <source>
        <dbReference type="ARBA" id="ARBA00023136"/>
    </source>
</evidence>
<dbReference type="PROSITE" id="PS50850">
    <property type="entry name" value="MFS"/>
    <property type="match status" value="1"/>
</dbReference>
<feature type="transmembrane region" description="Helical" evidence="8">
    <location>
        <begin position="337"/>
        <end position="359"/>
    </location>
</feature>
<dbReference type="Gene3D" id="1.20.1250.20">
    <property type="entry name" value="MFS general substrate transporter like domains"/>
    <property type="match status" value="1"/>
</dbReference>
<gene>
    <name evidence="10" type="ORF">PDIGIT_LOCUS1580</name>
</gene>
<protein>
    <recommendedName>
        <fullName evidence="9">Major facilitator superfamily (MFS) profile domain-containing protein</fullName>
    </recommendedName>
</protein>
<dbReference type="PANTHER" id="PTHR23506:SF23">
    <property type="entry name" value="GH10249P"/>
    <property type="match status" value="1"/>
</dbReference>
<evidence type="ECO:0000256" key="1">
    <source>
        <dbReference type="ARBA" id="ARBA00004141"/>
    </source>
</evidence>
<evidence type="ECO:0000256" key="2">
    <source>
        <dbReference type="ARBA" id="ARBA00006829"/>
    </source>
</evidence>
<feature type="transmembrane region" description="Helical" evidence="8">
    <location>
        <begin position="188"/>
        <end position="207"/>
    </location>
</feature>
<dbReference type="AlphaFoldDB" id="A0A9W4U3P7"/>
<keyword evidence="4 8" id="KW-0812">Transmembrane</keyword>
<sequence>MGRLSWLTQRGDKPPWLLKYRCSEWFIVSTVSLAVFTDAFLYGVIVPVIPFAIQKRSHVDDARVQYWVSVLIAVYAAALLFFSPICGFLADRITTSRRTHLLLGLLALLGATAMLNVGSSIGILIAGRLLQGTSAAVVWIVGLALLADTIPQERLAQAMGYVGIGMSVGILIAPLLGGVVYDRAGYDAVYGMSYALIGVDIVLRLLLVEKKVAAKWNVENSTEEKSEASPGNGVMNKDVQDAGEHEQRAAPSTTTPNLATDPEKAVIQEPVPEHSTLHANQRQKRLRDRLPPVLSLLYSRRLLAALFGSIIQAAIMTAFDAVLTIHVANTFNWTSTAAALLFLPMVIPTFIAPVFGWLSDRFGGRYPVAIGFLLTCPPLVCLRFVNENTIQDKVLLCALLALTGLFLAMTYPALMAEISAVVEAKEKKMLANGEAGYGKGGAYAQAYALFNVAFAAGCMIGPLLAGFIAQEKGWATMGWVLGLLTAITAVPSFLWVGGSMFVNNKARDSGES</sequence>
<feature type="transmembrane region" description="Helical" evidence="8">
    <location>
        <begin position="25"/>
        <end position="53"/>
    </location>
</feature>
<comment type="caution">
    <text evidence="10">The sequence shown here is derived from an EMBL/GenBank/DDBJ whole genome shotgun (WGS) entry which is preliminary data.</text>
</comment>
<feature type="transmembrane region" description="Helical" evidence="8">
    <location>
        <begin position="443"/>
        <end position="468"/>
    </location>
</feature>
<evidence type="ECO:0000256" key="3">
    <source>
        <dbReference type="ARBA" id="ARBA00022448"/>
    </source>
</evidence>
<dbReference type="InterPro" id="IPR036259">
    <property type="entry name" value="MFS_trans_sf"/>
</dbReference>
<feature type="transmembrane region" description="Helical" evidence="8">
    <location>
        <begin position="398"/>
        <end position="422"/>
    </location>
</feature>
<feature type="transmembrane region" description="Helical" evidence="8">
    <location>
        <begin position="129"/>
        <end position="146"/>
    </location>
</feature>
<evidence type="ECO:0000259" key="9">
    <source>
        <dbReference type="PROSITE" id="PS50850"/>
    </source>
</evidence>
<dbReference type="GO" id="GO:0016020">
    <property type="term" value="C:membrane"/>
    <property type="evidence" value="ECO:0007669"/>
    <property type="project" value="UniProtKB-SubCell"/>
</dbReference>
<dbReference type="InterPro" id="IPR001958">
    <property type="entry name" value="Tet-R_TetA/multi-R_MdtG-like"/>
</dbReference>
<evidence type="ECO:0000256" key="8">
    <source>
        <dbReference type="SAM" id="Phobius"/>
    </source>
</evidence>
<dbReference type="PANTHER" id="PTHR23506">
    <property type="entry name" value="GH10249P"/>
    <property type="match status" value="1"/>
</dbReference>
<keyword evidence="11" id="KW-1185">Reference proteome</keyword>
<feature type="transmembrane region" description="Helical" evidence="8">
    <location>
        <begin position="65"/>
        <end position="89"/>
    </location>
</feature>
<dbReference type="InterPro" id="IPR011701">
    <property type="entry name" value="MFS"/>
</dbReference>
<dbReference type="OrthoDB" id="5086884at2759"/>
<feature type="domain" description="Major facilitator superfamily (MFS) profile" evidence="9">
    <location>
        <begin position="27"/>
        <end position="500"/>
    </location>
</feature>
<feature type="region of interest" description="Disordered" evidence="7">
    <location>
        <begin position="219"/>
        <end position="261"/>
    </location>
</feature>
<feature type="transmembrane region" description="Helical" evidence="8">
    <location>
        <begin position="158"/>
        <end position="176"/>
    </location>
</feature>
<dbReference type="InterPro" id="IPR020846">
    <property type="entry name" value="MFS_dom"/>
</dbReference>
<feature type="transmembrane region" description="Helical" evidence="8">
    <location>
        <begin position="366"/>
        <end position="386"/>
    </location>
</feature>
<name>A0A9W4U3P7_9PLEO</name>
<dbReference type="EMBL" id="CAOQHR010000001">
    <property type="protein sequence ID" value="CAI6267145.1"/>
    <property type="molecule type" value="Genomic_DNA"/>
</dbReference>
<proteinExistence type="inferred from homology"/>
<evidence type="ECO:0000313" key="10">
    <source>
        <dbReference type="EMBL" id="CAI6267145.1"/>
    </source>
</evidence>
<dbReference type="InterPro" id="IPR050930">
    <property type="entry name" value="MFS_Vesicular_Transporter"/>
</dbReference>
<keyword evidence="3" id="KW-0813">Transport</keyword>
<evidence type="ECO:0000256" key="5">
    <source>
        <dbReference type="ARBA" id="ARBA00022989"/>
    </source>
</evidence>
<evidence type="ECO:0000256" key="7">
    <source>
        <dbReference type="SAM" id="MobiDB-lite"/>
    </source>
</evidence>
<dbReference type="Gene3D" id="1.20.1720.10">
    <property type="entry name" value="Multidrug resistance protein D"/>
    <property type="match status" value="1"/>
</dbReference>
<dbReference type="Pfam" id="PF07690">
    <property type="entry name" value="MFS_1"/>
    <property type="match status" value="2"/>
</dbReference>
<accession>A0A9W4U3P7</accession>
<feature type="transmembrane region" description="Helical" evidence="8">
    <location>
        <begin position="474"/>
        <end position="497"/>
    </location>
</feature>
<organism evidence="10 11">
    <name type="scientific">Periconia digitata</name>
    <dbReference type="NCBI Taxonomy" id="1303443"/>
    <lineage>
        <taxon>Eukaryota</taxon>
        <taxon>Fungi</taxon>
        <taxon>Dikarya</taxon>
        <taxon>Ascomycota</taxon>
        <taxon>Pezizomycotina</taxon>
        <taxon>Dothideomycetes</taxon>
        <taxon>Pleosporomycetidae</taxon>
        <taxon>Pleosporales</taxon>
        <taxon>Massarineae</taxon>
        <taxon>Periconiaceae</taxon>
        <taxon>Periconia</taxon>
    </lineage>
</organism>
<dbReference type="GO" id="GO:0022857">
    <property type="term" value="F:transmembrane transporter activity"/>
    <property type="evidence" value="ECO:0007669"/>
    <property type="project" value="InterPro"/>
</dbReference>
<comment type="subcellular location">
    <subcellularLocation>
        <location evidence="1">Membrane</location>
        <topology evidence="1">Multi-pass membrane protein</topology>
    </subcellularLocation>
</comment>
<dbReference type="SUPFAM" id="SSF103473">
    <property type="entry name" value="MFS general substrate transporter"/>
    <property type="match status" value="1"/>
</dbReference>
<feature type="compositionally biased region" description="Basic and acidic residues" evidence="7">
    <location>
        <begin position="238"/>
        <end position="248"/>
    </location>
</feature>
<evidence type="ECO:0000256" key="4">
    <source>
        <dbReference type="ARBA" id="ARBA00022692"/>
    </source>
</evidence>
<dbReference type="Proteomes" id="UP001152607">
    <property type="component" value="Unassembled WGS sequence"/>
</dbReference>
<keyword evidence="6 8" id="KW-0472">Membrane</keyword>
<keyword evidence="5 8" id="KW-1133">Transmembrane helix</keyword>